<dbReference type="FunFam" id="1.10.8.60:FF:000019">
    <property type="entry name" value="AFG3-like AAA ATPase 2"/>
    <property type="match status" value="1"/>
</dbReference>
<evidence type="ECO:0000256" key="12">
    <source>
        <dbReference type="ARBA" id="ARBA00023128"/>
    </source>
</evidence>
<dbReference type="SUPFAM" id="SSF56300">
    <property type="entry name" value="Metallo-dependent phosphatases"/>
    <property type="match status" value="1"/>
</dbReference>
<dbReference type="SMART" id="SM00382">
    <property type="entry name" value="AAA"/>
    <property type="match status" value="1"/>
</dbReference>
<dbReference type="Proteomes" id="UP000186817">
    <property type="component" value="Unassembled WGS sequence"/>
</dbReference>
<keyword evidence="12" id="KW-0496">Mitochondrion</keyword>
<proteinExistence type="inferred from homology"/>
<dbReference type="SUPFAM" id="SSF140990">
    <property type="entry name" value="FtsH protease domain-like"/>
    <property type="match status" value="1"/>
</dbReference>
<evidence type="ECO:0000256" key="4">
    <source>
        <dbReference type="ARBA" id="ARBA00010550"/>
    </source>
</evidence>
<dbReference type="InterPro" id="IPR004843">
    <property type="entry name" value="Calcineurin-like_PHP"/>
</dbReference>
<evidence type="ECO:0000256" key="3">
    <source>
        <dbReference type="ARBA" id="ARBA00010044"/>
    </source>
</evidence>
<keyword evidence="8" id="KW-0378">Hydrolase</keyword>
<evidence type="ECO:0000256" key="9">
    <source>
        <dbReference type="ARBA" id="ARBA00022833"/>
    </source>
</evidence>
<dbReference type="Pfam" id="PF01434">
    <property type="entry name" value="Peptidase_M41"/>
    <property type="match status" value="1"/>
</dbReference>
<dbReference type="InterPro" id="IPR029044">
    <property type="entry name" value="Nucleotide-diphossugar_trans"/>
</dbReference>
<dbReference type="InterPro" id="IPR003959">
    <property type="entry name" value="ATPase_AAA_core"/>
</dbReference>
<dbReference type="InterPro" id="IPR029052">
    <property type="entry name" value="Metallo-depent_PP-like"/>
</dbReference>
<dbReference type="GO" id="GO:0034982">
    <property type="term" value="P:mitochondrial protein processing"/>
    <property type="evidence" value="ECO:0007669"/>
    <property type="project" value="TreeGrafter"/>
</dbReference>
<evidence type="ECO:0000256" key="8">
    <source>
        <dbReference type="ARBA" id="ARBA00022801"/>
    </source>
</evidence>
<feature type="region of interest" description="Disordered" evidence="13">
    <location>
        <begin position="1419"/>
        <end position="1535"/>
    </location>
</feature>
<reference evidence="15 16" key="1">
    <citation type="submission" date="2016-02" db="EMBL/GenBank/DDBJ databases">
        <title>Genome analysis of coral dinoflagellate symbionts highlights evolutionary adaptations to a symbiotic lifestyle.</title>
        <authorList>
            <person name="Aranda M."/>
            <person name="Li Y."/>
            <person name="Liew Y.J."/>
            <person name="Baumgarten S."/>
            <person name="Simakov O."/>
            <person name="Wilson M."/>
            <person name="Piel J."/>
            <person name="Ashoor H."/>
            <person name="Bougouffa S."/>
            <person name="Bajic V.B."/>
            <person name="Ryu T."/>
            <person name="Ravasi T."/>
            <person name="Bayer T."/>
            <person name="Micklem G."/>
            <person name="Kim H."/>
            <person name="Bhak J."/>
            <person name="Lajeunesse T.C."/>
            <person name="Voolstra C.R."/>
        </authorList>
    </citation>
    <scope>NUCLEOTIDE SEQUENCE [LARGE SCALE GENOMIC DNA]</scope>
    <source>
        <strain evidence="15 16">CCMP2467</strain>
    </source>
</reference>
<evidence type="ECO:0000313" key="16">
    <source>
        <dbReference type="Proteomes" id="UP000186817"/>
    </source>
</evidence>
<dbReference type="NCBIfam" id="TIGR01241">
    <property type="entry name" value="FtsH_fam"/>
    <property type="match status" value="1"/>
</dbReference>
<sequence length="3378" mass="374030">MALALWTGGNSQHGYNEVQKINKRVTWLNSNVFPDRQIDQEAIGALCHLGAARSMEMLKEMEEKAEQIKTPSNYIKAAAGREAAPAAAGHSNDPAKIHRRATWLSTNVFQDRPIDQEAVIAMKSLDTRRALELFKEIEEKKDQIKNPSRWLISAVSRETSGVYPEQPRARALTMPAVYAPPARAMHGPAGAAMSSADTKIHRRASWLNTNVFPDRPIDEEAIVAMKGLGGARAMELFKEVEEKFEQIRNPSSYLKTAAARENPSVQGRGMPQTALALAPFPSRRPDADPATKIHRRASWLNANVFPDRQIDPEAIEAMKTLDSGRAMELFKEVEEKSGQVKNPSGYLKSAVAREGPGMPQNLPASPRVGTVTRLSGPASPEEQTKIHRRVTWMNANVFPDRKIDDEAIGAMYGLGLARAMELLQEIQEKSDSMRNPANWLKAAASREGLAPPAQSMAPSPMSFHQPGNGKGGRQTPDYSDYDKLHRRIKWLNNNVFAYNPLDAETTEALASLSLQRALEMLKELEGKGSEVKNPSSYMKAAVSREQSGYGGVGVKRYLPGGESPAAKRRLVLVTAACSQMLTCENLPKLTRLQFEAATLTHHILKPLLRICCPSAVRAIGPELPVGEKKEKTAGSKRSASAALFVPPKKQTRGNDTRIEPQGLTGSWSVTVQRPFTTFQYIFAQSEDNMVSGTGSLLGDAPRASKVTGHVQGYVFTWNEGRCSMTHDPSSPGRMRNQLGLYISDVVQVRNSSASRQCFKRECSASQPSLASSPIRSEDIDEMMRYHQVATDRISSGNMCLQHTAVYYVDVATRFDIFSDLFGKLNALGVRAFLGAPVPSRYHSQRLNQQHSTTASHAMGSAATIVQAPLKEASAEEVKAHIIDELTEDALKKLTSAISLASQSKRKSRYGGSYLIHWDTTRAFEGKYSEQDFVAHDGDRREVSKSDIYKLGEEWRCDDRVWAYWTKDNKYLNSGRVTSVGAEIGGGVARYGGSYLIHWDTTRAFEGKYYEQDFVAHDGDRREVSKSDIYKLGEEWHCGDRVWAYWTKDNKYLNSGRVTSVGAEKSYVEFDDGDQGLLPNDWIHKMVRVGGGVARYGGSYLIHWDTTRAFEGKYYEQDFVAHDGDRREVSKSDIYKLGEEWHCGDRVWAYWTKDNKYLNSGRVTSVGAETKSYVEFEDGDKGLIPNGWIHKEWRIGTGMAALKNDAWTMWAHLHRCQRKPALRTGLIDEAPGTVQPGGLCGRGAVPDRGLLSGAASHQCDLRHGLTGDSPRVPTSRSGSQNDEGNGKFRANLSPDGRSFTGTAQLDPVTCVSFHATRNRDEGTQLQTVTVIESQSRDSIRCPVPLMQAHIPGLSQQLAPVPATECTAFEGPGALIRRPNFLNASRRHLLLWRVLLIQEKPAALLGKDMLSTMRRVGAGRRQVASALRRSPHLKSRSGLRFCSGEGKPPKGFEGFYKGRAKEAGRGETSGGKAEPPKQTEASKSGPKETPENPKAEEVSKERQSGPKETPAEESGKHKAQAEGKAEGKEGPEKGKETPEAQRMRLMVLAAGGALAFGSSFFLAGDSDNGGQEVALRWVLTDMRLPTFGETHRPELLDHALGLIDKQDYPKEKIEVLLVDSSQQPLDSFIRRRWHDRKLYSRIRYFHLQEPVTIGEKRNFAVEQARGSVILQWDDDDYYGPTRLREQVDPICRGRVACTALTFGIWYFLDEDEFWIGSPEGRGGDGGRGHPGTLAFRRSLWSPWDAKRQYPCTNFADPDEFQSALVDFCQASTELIPAARVDFVYVRHQHAAAAAAGGLKLGLEECFLGVYYEILSIRAFGKRIARPEFVPWGTSYVWSRVRGPAPDWSKILTGYDEGGGVKLDRLGQCTAAAIEVLHGHLQKFAEDDLNGWMTKPSFDGSRRRELMKEIFLKDMIPALMMRLIQLPGQFPASTLQLAVAICRKLSAHPGSGHQFRVMAEDLKVHLGLHKESESSNEETVYAGTQVTMQEMLREYLMKGKVEKIQIVNQGLARVYLRKDTAGPEVVTINLGRPEAFETKLENVQNELGVAQLDHIPIQYVYETNYIGEILPYVPSLLFLLPLLWVSRSLGSGLPGAGGPGGRNVFSMGKAFPSQKKDVKSKIRFADVAGLDQAKAEVVEFVDFLKSPKKYEKLGARVPRGGLFVGPPGTGKTLLAKAVAGEADCPFYSMSGSDFVEMYVGVGASRVRDLFKQARDSAPSIIFIDEIDAIGRKRGKGGFTGGNDERESTLNQMLVEMDGFTSSTGVVVLAGTNRVDILDNALLRPGRFDRQIAIDKPDMAEREKIYMVHLKPVRLEEGLNMEDVAKRMATLTPGFAGADIANVCNEAAIFAARRKAESVTMDDFERATERVIGGLPKTNSLMSAEDKRTVAIHESGHAVAGWFLEHSDPLLKVSIQPRSSGALGFAQYLPAEFSLYSKEAILDKIAVSLGGRAAEELFVGKISTGASDDLDKVTKMAHAMVAVYGMSDKIGLLNFGQNDASNQFYKPYSYWANLGTCEATGQMIDKETREVVDQQYERVKKLLLQHEEHPMLWREYVSDSFKPVMLKASARRRLMTSVAFRVGIESAVLKCSKLKEQGLNAKETLVYNELVEVLGERPYEMKQLVLMSAERMKEISAFVTAGANPVAAEAEEKDVALCARDSTFCEHLQALRTVMVLESEEILRNCPLEKAAHGSLMPLLHALVADRLEDAVAINFAVYTLSLADWLGCSDSTMEGLASAAAQRSAEMPQMIQAVLKTDEASKSLEWVLKRGLLISDARGIEALATHAAKETWRNLCGRAILQSLLNLAIQDPDGLRLSPAAHAAIVLGIPAREVHSVLPSKLRFGPSAQSLFLDLRKKGIGPEGAARLEFPGRLRELDLDLTRGSCCQQPDMPGRVWEVIGGEQAGGLVVRSGVELSSPKVEGRLSTGATVEEVDLQRDRLHYKRLTGAGPDSGWVSLKLKEKPLLQPRPQDSAPDGRAQDLASLFGPLAGAEIETISLAPDVRLRVSTISDIHVDQKQNMDWFRKNLPQKSPDQFKVLILPGDVADDMAVLRRTFEMLTASFDMVCYTAGNHDLWVRRAGSAGDSLEKLREICHLCNSLGVRVRPVKFCLPNARDVLLVPLLSFYASCWDQDPELDWCPPEQKSMVGWMDFRLLKWPQLLVDEVVRREGDFKFGKDGTSTAISEIFAEMNQPLLEAIEAMKHESGDSDTVVISFSHYLPRQELFPEKRFLVDSTLAKVSGSVALERQVRRLRPELHIFGHSHLTVDNVVEGQRYVQWALGYANEQKGMSRAVGDTGILVVFDSGGKPDVAPIQETFWGRYFAKGLRDTSQTCPHPMVRGMFAKLFSDTKLPYDDEYYWSTPNPGPAIPTYEGLYDPAWRI</sequence>
<dbReference type="InterPro" id="IPR001173">
    <property type="entry name" value="Glyco_trans_2-like"/>
</dbReference>
<dbReference type="InterPro" id="IPR000642">
    <property type="entry name" value="Peptidase_M41"/>
</dbReference>
<evidence type="ECO:0000256" key="7">
    <source>
        <dbReference type="ARBA" id="ARBA00022741"/>
    </source>
</evidence>
<keyword evidence="9" id="KW-0862">Zinc</keyword>
<dbReference type="InterPro" id="IPR050928">
    <property type="entry name" value="ATP-dep_Zn_Metalloprotease"/>
</dbReference>
<keyword evidence="10" id="KW-0067">ATP-binding</keyword>
<evidence type="ECO:0000256" key="13">
    <source>
        <dbReference type="SAM" id="MobiDB-lite"/>
    </source>
</evidence>
<dbReference type="GO" id="GO:0004222">
    <property type="term" value="F:metalloendopeptidase activity"/>
    <property type="evidence" value="ECO:0007669"/>
    <property type="project" value="InterPro"/>
</dbReference>
<dbReference type="Pfam" id="PF00535">
    <property type="entry name" value="Glycos_transf_2"/>
    <property type="match status" value="1"/>
</dbReference>
<comment type="cofactor">
    <cofactor evidence="1">
        <name>Zn(2+)</name>
        <dbReference type="ChEBI" id="CHEBI:29105"/>
    </cofactor>
</comment>
<comment type="subcellular location">
    <subcellularLocation>
        <location evidence="2">Mitochondrion</location>
    </subcellularLocation>
</comment>
<evidence type="ECO:0000256" key="10">
    <source>
        <dbReference type="ARBA" id="ARBA00022840"/>
    </source>
</evidence>
<evidence type="ECO:0000259" key="14">
    <source>
        <dbReference type="SMART" id="SM00382"/>
    </source>
</evidence>
<dbReference type="InterPro" id="IPR005936">
    <property type="entry name" value="FtsH"/>
</dbReference>
<dbReference type="SUPFAM" id="SSF52540">
    <property type="entry name" value="P-loop containing nucleoside triphosphate hydrolases"/>
    <property type="match status" value="1"/>
</dbReference>
<feature type="compositionally biased region" description="Polar residues" evidence="13">
    <location>
        <begin position="1271"/>
        <end position="1282"/>
    </location>
</feature>
<dbReference type="PROSITE" id="PS00674">
    <property type="entry name" value="AAA"/>
    <property type="match status" value="1"/>
</dbReference>
<dbReference type="GO" id="GO:0005745">
    <property type="term" value="C:m-AAA complex"/>
    <property type="evidence" value="ECO:0007669"/>
    <property type="project" value="TreeGrafter"/>
</dbReference>
<dbReference type="FunFam" id="3.40.50.300:FF:000001">
    <property type="entry name" value="ATP-dependent zinc metalloprotease FtsH"/>
    <property type="match status" value="1"/>
</dbReference>
<dbReference type="Gene3D" id="2.30.30.140">
    <property type="match status" value="2"/>
</dbReference>
<dbReference type="Gene3D" id="3.90.550.10">
    <property type="entry name" value="Spore Coat Polysaccharide Biosynthesis Protein SpsA, Chain A"/>
    <property type="match status" value="1"/>
</dbReference>
<protein>
    <submittedName>
        <fullName evidence="15">ATP-dependent zinc metalloprotease FTSH 10, mitochondrial</fullName>
    </submittedName>
</protein>
<dbReference type="Pfam" id="PF00149">
    <property type="entry name" value="Metallophos"/>
    <property type="match status" value="1"/>
</dbReference>
<name>A0A1Q9DD58_SYMMI</name>
<dbReference type="CDD" id="cd00761">
    <property type="entry name" value="Glyco_tranf_GTA_type"/>
    <property type="match status" value="1"/>
</dbReference>
<dbReference type="Pfam" id="PF17862">
    <property type="entry name" value="AAA_lid_3"/>
    <property type="match status" value="1"/>
</dbReference>
<feature type="region of interest" description="Disordered" evidence="13">
    <location>
        <begin position="1260"/>
        <end position="1300"/>
    </location>
</feature>
<dbReference type="CDD" id="cd00838">
    <property type="entry name" value="MPP_superfamily"/>
    <property type="match status" value="1"/>
</dbReference>
<dbReference type="GO" id="GO:0046872">
    <property type="term" value="F:metal ion binding"/>
    <property type="evidence" value="ECO:0007669"/>
    <property type="project" value="UniProtKB-KW"/>
</dbReference>
<dbReference type="Gene3D" id="3.60.21.10">
    <property type="match status" value="1"/>
</dbReference>
<accession>A0A1Q9DD58</accession>
<comment type="caution">
    <text evidence="15">The sequence shown here is derived from an EMBL/GenBank/DDBJ whole genome shotgun (WGS) entry which is preliminary data.</text>
</comment>
<dbReference type="CDD" id="cd19501">
    <property type="entry name" value="RecA-like_FtsH"/>
    <property type="match status" value="1"/>
</dbReference>
<dbReference type="HAMAP" id="MF_01458">
    <property type="entry name" value="FtsH"/>
    <property type="match status" value="1"/>
</dbReference>
<dbReference type="GO" id="GO:0005524">
    <property type="term" value="F:ATP binding"/>
    <property type="evidence" value="ECO:0007669"/>
    <property type="project" value="UniProtKB-KW"/>
</dbReference>
<dbReference type="Gene3D" id="3.40.50.300">
    <property type="entry name" value="P-loop containing nucleotide triphosphate hydrolases"/>
    <property type="match status" value="1"/>
</dbReference>
<dbReference type="InterPro" id="IPR037219">
    <property type="entry name" value="Peptidase_M41-like"/>
</dbReference>
<feature type="domain" description="AAA+ ATPase" evidence="14">
    <location>
        <begin position="2154"/>
        <end position="2294"/>
    </location>
</feature>
<feature type="compositionally biased region" description="Basic and acidic residues" evidence="13">
    <location>
        <begin position="1483"/>
        <end position="1535"/>
    </location>
</feature>
<keyword evidence="7" id="KW-0547">Nucleotide-binding</keyword>
<keyword evidence="5 15" id="KW-0645">Protease</keyword>
<feature type="region of interest" description="Disordered" evidence="13">
    <location>
        <begin position="446"/>
        <end position="477"/>
    </location>
</feature>
<dbReference type="Gene3D" id="1.20.58.760">
    <property type="entry name" value="Peptidase M41"/>
    <property type="match status" value="1"/>
</dbReference>
<evidence type="ECO:0000313" key="15">
    <source>
        <dbReference type="EMBL" id="OLP93092.1"/>
    </source>
</evidence>
<dbReference type="Gene3D" id="1.10.8.60">
    <property type="match status" value="1"/>
</dbReference>
<keyword evidence="6" id="KW-0479">Metal-binding</keyword>
<evidence type="ECO:0000256" key="5">
    <source>
        <dbReference type="ARBA" id="ARBA00022670"/>
    </source>
</evidence>
<dbReference type="PANTHER" id="PTHR43655:SF2">
    <property type="entry name" value="AFG3 LIKE MATRIX AAA PEPTIDASE SUBUNIT 2, ISOFORM A"/>
    <property type="match status" value="1"/>
</dbReference>
<organism evidence="15 16">
    <name type="scientific">Symbiodinium microadriaticum</name>
    <name type="common">Dinoflagellate</name>
    <name type="synonym">Zooxanthella microadriatica</name>
    <dbReference type="NCBI Taxonomy" id="2951"/>
    <lineage>
        <taxon>Eukaryota</taxon>
        <taxon>Sar</taxon>
        <taxon>Alveolata</taxon>
        <taxon>Dinophyceae</taxon>
        <taxon>Suessiales</taxon>
        <taxon>Symbiodiniaceae</taxon>
        <taxon>Symbiodinium</taxon>
    </lineage>
</organism>
<dbReference type="InterPro" id="IPR003960">
    <property type="entry name" value="ATPase_AAA_CS"/>
</dbReference>
<evidence type="ECO:0000256" key="6">
    <source>
        <dbReference type="ARBA" id="ARBA00022723"/>
    </source>
</evidence>
<evidence type="ECO:0000256" key="1">
    <source>
        <dbReference type="ARBA" id="ARBA00001947"/>
    </source>
</evidence>
<dbReference type="PANTHER" id="PTHR43655">
    <property type="entry name" value="ATP-DEPENDENT PROTEASE"/>
    <property type="match status" value="1"/>
</dbReference>
<comment type="similarity">
    <text evidence="4">In the N-terminal section; belongs to the AAA ATPase family.</text>
</comment>
<dbReference type="InterPro" id="IPR027417">
    <property type="entry name" value="P-loop_NTPase"/>
</dbReference>
<dbReference type="SUPFAM" id="SSF53448">
    <property type="entry name" value="Nucleotide-diphospho-sugar transferases"/>
    <property type="match status" value="1"/>
</dbReference>
<dbReference type="GO" id="GO:0016887">
    <property type="term" value="F:ATP hydrolysis activity"/>
    <property type="evidence" value="ECO:0007669"/>
    <property type="project" value="InterPro"/>
</dbReference>
<feature type="compositionally biased region" description="Low complexity" evidence="13">
    <location>
        <begin position="450"/>
        <end position="462"/>
    </location>
</feature>
<keyword evidence="11 15" id="KW-0482">Metalloprotease</keyword>
<keyword evidence="16" id="KW-1185">Reference proteome</keyword>
<comment type="similarity">
    <text evidence="3">In the C-terminal section; belongs to the peptidase M41 family.</text>
</comment>
<evidence type="ECO:0000256" key="11">
    <source>
        <dbReference type="ARBA" id="ARBA00023049"/>
    </source>
</evidence>
<dbReference type="GO" id="GO:0004176">
    <property type="term" value="F:ATP-dependent peptidase activity"/>
    <property type="evidence" value="ECO:0007669"/>
    <property type="project" value="InterPro"/>
</dbReference>
<evidence type="ECO:0000256" key="2">
    <source>
        <dbReference type="ARBA" id="ARBA00004173"/>
    </source>
</evidence>
<dbReference type="Gene3D" id="3.40.1690.20">
    <property type="match status" value="1"/>
</dbReference>
<dbReference type="InterPro" id="IPR041569">
    <property type="entry name" value="AAA_lid_3"/>
</dbReference>
<dbReference type="EMBL" id="LSRX01000595">
    <property type="protein sequence ID" value="OLP93092.1"/>
    <property type="molecule type" value="Genomic_DNA"/>
</dbReference>
<gene>
    <name evidence="15" type="primary">FTSH10</name>
    <name evidence="15" type="ORF">AK812_SmicGene25052</name>
</gene>
<dbReference type="Pfam" id="PF00004">
    <property type="entry name" value="AAA"/>
    <property type="match status" value="1"/>
</dbReference>
<dbReference type="InterPro" id="IPR003593">
    <property type="entry name" value="AAA+_ATPase"/>
</dbReference>
<dbReference type="OrthoDB" id="1413014at2759"/>